<proteinExistence type="predicted"/>
<organism evidence="2 3">
    <name type="scientific">Marinobacter confluentis</name>
    <dbReference type="NCBI Taxonomy" id="1697557"/>
    <lineage>
        <taxon>Bacteria</taxon>
        <taxon>Pseudomonadati</taxon>
        <taxon>Pseudomonadota</taxon>
        <taxon>Gammaproteobacteria</taxon>
        <taxon>Pseudomonadales</taxon>
        <taxon>Marinobacteraceae</taxon>
        <taxon>Marinobacter</taxon>
    </lineage>
</organism>
<reference evidence="2 3" key="1">
    <citation type="submission" date="2019-04" db="EMBL/GenBank/DDBJ databases">
        <authorList>
            <person name="Park S."/>
            <person name="Yoon J.-H."/>
        </authorList>
    </citation>
    <scope>NUCLEOTIDE SEQUENCE [LARGE SCALE GENOMIC DNA]</scope>
    <source>
        <strain evidence="2 3">HJM-18</strain>
    </source>
</reference>
<keyword evidence="1" id="KW-0472">Membrane</keyword>
<evidence type="ECO:0000313" key="3">
    <source>
        <dbReference type="Proteomes" id="UP000298325"/>
    </source>
</evidence>
<keyword evidence="1" id="KW-0812">Transmembrane</keyword>
<comment type="caution">
    <text evidence="2">The sequence shown here is derived from an EMBL/GenBank/DDBJ whole genome shotgun (WGS) entry which is preliminary data.</text>
</comment>
<dbReference type="AlphaFoldDB" id="A0A4Z1C2J3"/>
<evidence type="ECO:0000256" key="1">
    <source>
        <dbReference type="SAM" id="Phobius"/>
    </source>
</evidence>
<feature type="transmembrane region" description="Helical" evidence="1">
    <location>
        <begin position="87"/>
        <end position="112"/>
    </location>
</feature>
<accession>A0A4Z1C2J3</accession>
<dbReference type="EMBL" id="SRPF01000003">
    <property type="protein sequence ID" value="TGN39302.1"/>
    <property type="molecule type" value="Genomic_DNA"/>
</dbReference>
<name>A0A4Z1C2J3_9GAMM</name>
<keyword evidence="1" id="KW-1133">Transmembrane helix</keyword>
<protein>
    <submittedName>
        <fullName evidence="2">Uncharacterized protein</fullName>
    </submittedName>
</protein>
<dbReference type="RefSeq" id="WP_135803611.1">
    <property type="nucleotide sequence ID" value="NZ_SRPF01000003.1"/>
</dbReference>
<evidence type="ECO:0000313" key="2">
    <source>
        <dbReference type="EMBL" id="TGN39302.1"/>
    </source>
</evidence>
<keyword evidence="3" id="KW-1185">Reference proteome</keyword>
<dbReference type="Proteomes" id="UP000298325">
    <property type="component" value="Unassembled WGS sequence"/>
</dbReference>
<gene>
    <name evidence="2" type="ORF">E5Q11_11680</name>
</gene>
<sequence length="121" mass="14032">MKLKVCLTIFVFFLLVNLVESVLETGRSALQEMMEKEIRVSVLGPEPWDLETWEFMSKEQLSNLMKNDDFLKKFSSAKQEAQDKYQWYFIAISVVQILLMLLLALGCGKLVIGIVRRNEQP</sequence>